<accession>A0A1I8B2M9</accession>
<keyword evidence="2" id="KW-1185">Reference proteome</keyword>
<evidence type="ECO:0000313" key="3">
    <source>
        <dbReference type="WBParaSite" id="MhA1_Contig123.frz3.gene125"/>
    </source>
</evidence>
<proteinExistence type="predicted"/>
<reference evidence="3" key="1">
    <citation type="submission" date="2016-11" db="UniProtKB">
        <authorList>
            <consortium name="WormBaseParasite"/>
        </authorList>
    </citation>
    <scope>IDENTIFICATION</scope>
</reference>
<dbReference type="AlphaFoldDB" id="A0A1I8B2M9"/>
<name>A0A1I8B2M9_MELHA</name>
<feature type="chain" id="PRO_5009315385" evidence="1">
    <location>
        <begin position="26"/>
        <end position="166"/>
    </location>
</feature>
<feature type="signal peptide" evidence="1">
    <location>
        <begin position="1"/>
        <end position="25"/>
    </location>
</feature>
<dbReference type="WBParaSite" id="MhA1_Contig123.frz3.gene125">
    <property type="protein sequence ID" value="MhA1_Contig123.frz3.gene125"/>
    <property type="gene ID" value="MhA1_Contig123.frz3.gene125"/>
</dbReference>
<keyword evidence="1" id="KW-0732">Signal</keyword>
<sequence>MVFKSFHAILIVFNLFLFCFHHLLGQEDMSGSLSLKVVYNGKDVDTSGIKQLFSDGKDDMTLISTVPSVIKDQMPNDLKSALEKETIGDLKKEIGNTKNAIKESKTSKELKEKLEKVAPETKEVYDKTINWVYSKMGLDKQDEDFVEQVINKHSLKYKNTIVILAN</sequence>
<evidence type="ECO:0000313" key="2">
    <source>
        <dbReference type="Proteomes" id="UP000095281"/>
    </source>
</evidence>
<protein>
    <submittedName>
        <fullName evidence="3">DUF148 domain-containing protein</fullName>
    </submittedName>
</protein>
<evidence type="ECO:0000256" key="1">
    <source>
        <dbReference type="SAM" id="SignalP"/>
    </source>
</evidence>
<dbReference type="Proteomes" id="UP000095281">
    <property type="component" value="Unplaced"/>
</dbReference>
<organism evidence="2 3">
    <name type="scientific">Meloidogyne hapla</name>
    <name type="common">Root-knot nematode worm</name>
    <dbReference type="NCBI Taxonomy" id="6305"/>
    <lineage>
        <taxon>Eukaryota</taxon>
        <taxon>Metazoa</taxon>
        <taxon>Ecdysozoa</taxon>
        <taxon>Nematoda</taxon>
        <taxon>Chromadorea</taxon>
        <taxon>Rhabditida</taxon>
        <taxon>Tylenchina</taxon>
        <taxon>Tylenchomorpha</taxon>
        <taxon>Tylenchoidea</taxon>
        <taxon>Meloidogynidae</taxon>
        <taxon>Meloidogyninae</taxon>
        <taxon>Meloidogyne</taxon>
    </lineage>
</organism>